<gene>
    <name evidence="6" type="ORF">PT015_13985</name>
</gene>
<dbReference type="InterPro" id="IPR036291">
    <property type="entry name" value="NAD(P)-bd_dom_sf"/>
</dbReference>
<dbReference type="PIRSF" id="PIRSF000103">
    <property type="entry name" value="HIBADH"/>
    <property type="match status" value="1"/>
</dbReference>
<reference evidence="6 7" key="1">
    <citation type="journal article" date="2023" name="Microbiol. Resour. Announc.">
        <title>Complete Genome Sequence of Mycobacterium wuenschmanii, a novel Nontuberculous Mycobacterium Isolated from a captive population of Amazon Milk Frogs.</title>
        <authorList>
            <person name="Hicks J."/>
            <person name="Zeineldin M."/>
            <person name="Ward H."/>
            <person name="Wuenschmann A."/>
            <person name="Camp P."/>
            <person name="Farrell D."/>
            <person name="Lehman K."/>
            <person name="Thacker T."/>
            <person name="Cuthbert E."/>
        </authorList>
    </citation>
    <scope>NUCLEOTIDE SEQUENCE [LARGE SCALE GENOMIC DNA]</scope>
    <source>
        <strain evidence="6 7">Wuenschmanii</strain>
    </source>
</reference>
<dbReference type="SUPFAM" id="SSF51735">
    <property type="entry name" value="NAD(P)-binding Rossmann-fold domains"/>
    <property type="match status" value="1"/>
</dbReference>
<evidence type="ECO:0000313" key="7">
    <source>
        <dbReference type="Proteomes" id="UP001236585"/>
    </source>
</evidence>
<feature type="domain" description="6-phosphogluconate dehydrogenase NADP-binding" evidence="4">
    <location>
        <begin position="2"/>
        <end position="152"/>
    </location>
</feature>
<dbReference type="Pfam" id="PF03446">
    <property type="entry name" value="NAD_binding_2"/>
    <property type="match status" value="1"/>
</dbReference>
<dbReference type="RefSeq" id="WP_285185231.1">
    <property type="nucleotide sequence ID" value="NZ_CP126981.1"/>
</dbReference>
<dbReference type="InterPro" id="IPR013328">
    <property type="entry name" value="6PGD_dom2"/>
</dbReference>
<dbReference type="Proteomes" id="UP001236585">
    <property type="component" value="Chromosome"/>
</dbReference>
<sequence length="296" mass="30734">MDIGFIGLGHMGFPMARRLLEAGHDVVAYDTRAEAVDRLVALGARAAASPPQVATRAETVLASLPSPQVALEVAAGVAAGDRVVRYVDLSTIGSATAARIHELLAAHDIAAIDCPVSGGVGGAEAGTLALMVSGPHPEFEILRPVLETLGRPMHVGEQPGSAQTMKLMNNILAATVMVATSEVVVMGAKSGLDPQVMIDVLNAGSGATSASRDKFPRSILPRTFDYGFATGLMVKDVRLYLEEARALEAPVAIAEAVAGLWETTLEDEGADSDFTSAIKPLERAAGVTFGLRKPGE</sequence>
<evidence type="ECO:0000259" key="4">
    <source>
        <dbReference type="Pfam" id="PF03446"/>
    </source>
</evidence>
<evidence type="ECO:0000256" key="1">
    <source>
        <dbReference type="ARBA" id="ARBA00009080"/>
    </source>
</evidence>
<keyword evidence="2 6" id="KW-0560">Oxidoreductase</keyword>
<organism evidence="6 7">
    <name type="scientific">Candidatus Mycobacterium wuenschmannii</name>
    <dbReference type="NCBI Taxonomy" id="3027808"/>
    <lineage>
        <taxon>Bacteria</taxon>
        <taxon>Bacillati</taxon>
        <taxon>Actinomycetota</taxon>
        <taxon>Actinomycetes</taxon>
        <taxon>Mycobacteriales</taxon>
        <taxon>Mycobacteriaceae</taxon>
        <taxon>Mycobacterium</taxon>
    </lineage>
</organism>
<dbReference type="EMBL" id="CP126981">
    <property type="protein sequence ID" value="WIM86037.1"/>
    <property type="molecule type" value="Genomic_DNA"/>
</dbReference>
<evidence type="ECO:0000256" key="3">
    <source>
        <dbReference type="ARBA" id="ARBA00023027"/>
    </source>
</evidence>
<dbReference type="InterPro" id="IPR002204">
    <property type="entry name" value="3-OH-isobutyrate_DH-rel_CS"/>
</dbReference>
<name>A0ABY8VTQ0_9MYCO</name>
<evidence type="ECO:0000313" key="6">
    <source>
        <dbReference type="EMBL" id="WIM86037.1"/>
    </source>
</evidence>
<dbReference type="Gene3D" id="1.10.1040.10">
    <property type="entry name" value="N-(1-d-carboxylethyl)-l-norvaline Dehydrogenase, domain 2"/>
    <property type="match status" value="1"/>
</dbReference>
<dbReference type="SUPFAM" id="SSF48179">
    <property type="entry name" value="6-phosphogluconate dehydrogenase C-terminal domain-like"/>
    <property type="match status" value="1"/>
</dbReference>
<evidence type="ECO:0000259" key="5">
    <source>
        <dbReference type="Pfam" id="PF14833"/>
    </source>
</evidence>
<proteinExistence type="inferred from homology"/>
<dbReference type="PANTHER" id="PTHR22981">
    <property type="entry name" value="3-HYDROXYISOBUTYRATE DEHYDROGENASE-RELATED"/>
    <property type="match status" value="1"/>
</dbReference>
<keyword evidence="7" id="KW-1185">Reference proteome</keyword>
<feature type="domain" description="3-hydroxyisobutyrate dehydrogenase-like NAD-binding" evidence="5">
    <location>
        <begin position="160"/>
        <end position="281"/>
    </location>
</feature>
<dbReference type="InterPro" id="IPR015815">
    <property type="entry name" value="HIBADH-related"/>
</dbReference>
<accession>A0ABY8VTQ0</accession>
<dbReference type="InterPro" id="IPR008927">
    <property type="entry name" value="6-PGluconate_DH-like_C_sf"/>
</dbReference>
<dbReference type="Gene3D" id="3.40.50.720">
    <property type="entry name" value="NAD(P)-binding Rossmann-like Domain"/>
    <property type="match status" value="1"/>
</dbReference>
<dbReference type="PROSITE" id="PS00895">
    <property type="entry name" value="3_HYDROXYISOBUT_DH"/>
    <property type="match status" value="1"/>
</dbReference>
<evidence type="ECO:0000256" key="2">
    <source>
        <dbReference type="ARBA" id="ARBA00023002"/>
    </source>
</evidence>
<dbReference type="GO" id="GO:0016491">
    <property type="term" value="F:oxidoreductase activity"/>
    <property type="evidence" value="ECO:0007669"/>
    <property type="project" value="UniProtKB-KW"/>
</dbReference>
<dbReference type="Pfam" id="PF14833">
    <property type="entry name" value="NAD_binding_11"/>
    <property type="match status" value="1"/>
</dbReference>
<dbReference type="EC" id="1.1.-.-" evidence="6"/>
<protein>
    <submittedName>
        <fullName evidence="6">NAD(P)-dependent oxidoreductase</fullName>
        <ecNumber evidence="6">1.1.-.-</ecNumber>
    </submittedName>
</protein>
<dbReference type="InterPro" id="IPR029154">
    <property type="entry name" value="HIBADH-like_NADP-bd"/>
</dbReference>
<dbReference type="PANTHER" id="PTHR22981:SF7">
    <property type="entry name" value="3-HYDROXYISOBUTYRATE DEHYDROGENASE, MITOCHONDRIAL"/>
    <property type="match status" value="1"/>
</dbReference>
<keyword evidence="3" id="KW-0520">NAD</keyword>
<comment type="similarity">
    <text evidence="1">Belongs to the HIBADH-related family.</text>
</comment>
<dbReference type="InterPro" id="IPR006115">
    <property type="entry name" value="6PGDH_NADP-bd"/>
</dbReference>